<feature type="transmembrane region" description="Helical" evidence="1">
    <location>
        <begin position="52"/>
        <end position="78"/>
    </location>
</feature>
<dbReference type="AlphaFoldDB" id="A0A0W0Z048"/>
<keyword evidence="4" id="KW-1185">Reference proteome</keyword>
<evidence type="ECO:0000313" key="4">
    <source>
        <dbReference type="Proteomes" id="UP000054877"/>
    </source>
</evidence>
<dbReference type="PANTHER" id="PTHR43751:SF3">
    <property type="entry name" value="SULFATASE N-TERMINAL DOMAIN-CONTAINING PROTEIN"/>
    <property type="match status" value="1"/>
</dbReference>
<sequence>MNSKNNPGFWEQAGHFFLYNLLFALLQIAYILSRGSNFLQAIPLPLNVHIEIIMTGVIQLGLYGLLSILQATLFWGIAWPGMNREAQFRWQIILFTLTVVWLLAINCYLFPLSAFSRLLLPAIPMPLIRVILGLSSLCLAILTILALWKGLRRTPYRFAAGMILFLSLTLLFLPHHTTSNTPSRETRYPNIILIGIDSLNPERINASQTPTINQFLKQSVQFKETISPLARTYPAWTTILTGLYPLHTGARENLVPKTRVNDSDSIVRTLRNLGYYTIFATDDRRFNNLGKEFGFQEILGPKTGIDDTLLGTYNDFPLSNLLINFRISAWLFPYNYLNRASHYSYYPATFDKALQRMLQRNRHNRPMMLAVHFALPHWPYAWAKSHPAEVGNEYSIAERSALYHAAVHRADQQIGILLARLREEGLLTNSLVILLSDHGEALYEEKSRLTRLKNHHGQKPSRLAGYFRRKTATTLEKSAGHGSDLLSPAQFRCLLGFKIISKDHLVTKPRLIQSRVALIDIAPTIYSFLHLPIPPAVDGISLFNALLGKSRSVNHRAIMMESGMLPNQFISQKKAIRYGQLLFRVNPENNYLELKPNQLQAINDMKLYGLIQDDWLLALYPDDEQYIPVIVRLSDKQWTDDPASEFASHSPFKTMLQQLRHFFRQDLADYPKTRPNPLLP</sequence>
<dbReference type="EMBL" id="LNYX01000029">
    <property type="protein sequence ID" value="KTD62516.1"/>
    <property type="molecule type" value="Genomic_DNA"/>
</dbReference>
<dbReference type="Proteomes" id="UP000054877">
    <property type="component" value="Unassembled WGS sequence"/>
</dbReference>
<keyword evidence="1" id="KW-1133">Transmembrane helix</keyword>
<feature type="domain" description="Sulfatase N-terminal" evidence="2">
    <location>
        <begin position="189"/>
        <end position="457"/>
    </location>
</feature>
<evidence type="ECO:0000259" key="2">
    <source>
        <dbReference type="Pfam" id="PF00884"/>
    </source>
</evidence>
<evidence type="ECO:0000313" key="3">
    <source>
        <dbReference type="EMBL" id="KTD62516.1"/>
    </source>
</evidence>
<feature type="transmembrane region" description="Helical" evidence="1">
    <location>
        <begin position="155"/>
        <end position="173"/>
    </location>
</feature>
<gene>
    <name evidence="3" type="ORF">Lspi_1728</name>
</gene>
<feature type="transmembrane region" description="Helical" evidence="1">
    <location>
        <begin position="90"/>
        <end position="115"/>
    </location>
</feature>
<dbReference type="OrthoDB" id="9803751at2"/>
<feature type="transmembrane region" description="Helical" evidence="1">
    <location>
        <begin position="127"/>
        <end position="148"/>
    </location>
</feature>
<proteinExistence type="predicted"/>
<comment type="caution">
    <text evidence="3">The sequence shown here is derived from an EMBL/GenBank/DDBJ whole genome shotgun (WGS) entry which is preliminary data.</text>
</comment>
<dbReference type="STRING" id="452.Lspi_1728"/>
<reference evidence="3 4" key="1">
    <citation type="submission" date="2015-11" db="EMBL/GenBank/DDBJ databases">
        <title>Genomic analysis of 38 Legionella species identifies large and diverse effector repertoires.</title>
        <authorList>
            <person name="Burstein D."/>
            <person name="Amaro F."/>
            <person name="Zusman T."/>
            <person name="Lifshitz Z."/>
            <person name="Cohen O."/>
            <person name="Gilbert J.A."/>
            <person name="Pupko T."/>
            <person name="Shuman H.A."/>
            <person name="Segal G."/>
        </authorList>
    </citation>
    <scope>NUCLEOTIDE SEQUENCE [LARGE SCALE GENOMIC DNA]</scope>
    <source>
        <strain evidence="3 4">Mt.St.Helens-9</strain>
    </source>
</reference>
<accession>A0A0W0Z048</accession>
<dbReference type="InterPro" id="IPR000917">
    <property type="entry name" value="Sulfatase_N"/>
</dbReference>
<dbReference type="Gene3D" id="3.40.720.10">
    <property type="entry name" value="Alkaline Phosphatase, subunit A"/>
    <property type="match status" value="1"/>
</dbReference>
<keyword evidence="1" id="KW-0472">Membrane</keyword>
<dbReference type="PATRIC" id="fig|452.5.peg.1904"/>
<keyword evidence="1" id="KW-0812">Transmembrane</keyword>
<dbReference type="Pfam" id="PF00884">
    <property type="entry name" value="Sulfatase"/>
    <property type="match status" value="1"/>
</dbReference>
<evidence type="ECO:0000256" key="1">
    <source>
        <dbReference type="SAM" id="Phobius"/>
    </source>
</evidence>
<name>A0A0W0Z048_LEGSP</name>
<organism evidence="3 4">
    <name type="scientific">Legionella spiritensis</name>
    <dbReference type="NCBI Taxonomy" id="452"/>
    <lineage>
        <taxon>Bacteria</taxon>
        <taxon>Pseudomonadati</taxon>
        <taxon>Pseudomonadota</taxon>
        <taxon>Gammaproteobacteria</taxon>
        <taxon>Legionellales</taxon>
        <taxon>Legionellaceae</taxon>
        <taxon>Legionella</taxon>
    </lineage>
</organism>
<feature type="transmembrane region" description="Helical" evidence="1">
    <location>
        <begin position="12"/>
        <end position="32"/>
    </location>
</feature>
<dbReference type="InterPro" id="IPR017850">
    <property type="entry name" value="Alkaline_phosphatase_core_sf"/>
</dbReference>
<dbReference type="InterPro" id="IPR052701">
    <property type="entry name" value="GAG_Ulvan_Degrading_Sulfatases"/>
</dbReference>
<dbReference type="SUPFAM" id="SSF53649">
    <property type="entry name" value="Alkaline phosphatase-like"/>
    <property type="match status" value="1"/>
</dbReference>
<dbReference type="RefSeq" id="WP_058483653.1">
    <property type="nucleotide sequence ID" value="NZ_CAAAII010000006.1"/>
</dbReference>
<protein>
    <submittedName>
        <fullName evidence="3">Putative Sulfatase</fullName>
    </submittedName>
</protein>
<dbReference type="PANTHER" id="PTHR43751">
    <property type="entry name" value="SULFATASE"/>
    <property type="match status" value="1"/>
</dbReference>